<name>A0A9D2VME5_9ACTN</name>
<evidence type="ECO:0000313" key="2">
    <source>
        <dbReference type="Proteomes" id="UP000789325"/>
    </source>
</evidence>
<dbReference type="Proteomes" id="UP000789325">
    <property type="component" value="Unassembled WGS sequence"/>
</dbReference>
<reference evidence="1" key="1">
    <citation type="journal article" date="2021" name="PeerJ">
        <title>Extensive microbial diversity within the chicken gut microbiome revealed by metagenomics and culture.</title>
        <authorList>
            <person name="Gilroy R."/>
            <person name="Ravi A."/>
            <person name="Getino M."/>
            <person name="Pursley I."/>
            <person name="Horton D.L."/>
            <person name="Alikhan N.F."/>
            <person name="Baker D."/>
            <person name="Gharbi K."/>
            <person name="Hall N."/>
            <person name="Watson M."/>
            <person name="Adriaenssens E.M."/>
            <person name="Foster-Nyarko E."/>
            <person name="Jarju S."/>
            <person name="Secka A."/>
            <person name="Antonio M."/>
            <person name="Oren A."/>
            <person name="Chaudhuri R.R."/>
            <person name="La Ragione R."/>
            <person name="Hildebrand F."/>
            <person name="Pallen M.J."/>
        </authorList>
    </citation>
    <scope>NUCLEOTIDE SEQUENCE</scope>
    <source>
        <strain evidence="1">USAMLcec12-2067</strain>
    </source>
</reference>
<organism evidence="1 2">
    <name type="scientific">Rubneribacter badeniensis</name>
    <dbReference type="NCBI Taxonomy" id="2070688"/>
    <lineage>
        <taxon>Bacteria</taxon>
        <taxon>Bacillati</taxon>
        <taxon>Actinomycetota</taxon>
        <taxon>Coriobacteriia</taxon>
        <taxon>Eggerthellales</taxon>
        <taxon>Eggerthellaceae</taxon>
        <taxon>Rubneribacter</taxon>
    </lineage>
</organism>
<dbReference type="AlphaFoldDB" id="A0A9D2VME5"/>
<proteinExistence type="predicted"/>
<evidence type="ECO:0000313" key="1">
    <source>
        <dbReference type="EMBL" id="HJH44276.1"/>
    </source>
</evidence>
<gene>
    <name evidence="1" type="ORF">K8V16_10855</name>
</gene>
<reference evidence="1" key="2">
    <citation type="submission" date="2021-09" db="EMBL/GenBank/DDBJ databases">
        <authorList>
            <person name="Gilroy R."/>
        </authorList>
    </citation>
    <scope>NUCLEOTIDE SEQUENCE</scope>
    <source>
        <strain evidence="1">USAMLcec12-2067</strain>
    </source>
</reference>
<comment type="caution">
    <text evidence="1">The sequence shown here is derived from an EMBL/GenBank/DDBJ whole genome shotgun (WGS) entry which is preliminary data.</text>
</comment>
<sequence length="63" mass="6954">MPEGHDGECGGRCIGMVGGALVFEQGGANYVVSVKEWESHEVELLVDEVVCEYDFEPQQFSLF</sequence>
<dbReference type="EMBL" id="DYZL01000215">
    <property type="protein sequence ID" value="HJH44276.1"/>
    <property type="molecule type" value="Genomic_DNA"/>
</dbReference>
<accession>A0A9D2VME5</accession>
<protein>
    <submittedName>
        <fullName evidence="1">Uncharacterized protein</fullName>
    </submittedName>
</protein>